<dbReference type="EMBL" id="ML769437">
    <property type="protein sequence ID" value="KAE9402194.1"/>
    <property type="molecule type" value="Genomic_DNA"/>
</dbReference>
<evidence type="ECO:0000313" key="2">
    <source>
        <dbReference type="Proteomes" id="UP000799118"/>
    </source>
</evidence>
<accession>A0A6A4HZR1</accession>
<name>A0A6A4HZR1_9AGAR</name>
<reference evidence="1" key="1">
    <citation type="journal article" date="2019" name="Environ. Microbiol.">
        <title>Fungal ecological strategies reflected in gene transcription - a case study of two litter decomposers.</title>
        <authorList>
            <person name="Barbi F."/>
            <person name="Kohler A."/>
            <person name="Barry K."/>
            <person name="Baskaran P."/>
            <person name="Daum C."/>
            <person name="Fauchery L."/>
            <person name="Ihrmark K."/>
            <person name="Kuo A."/>
            <person name="LaButti K."/>
            <person name="Lipzen A."/>
            <person name="Morin E."/>
            <person name="Grigoriev I.V."/>
            <person name="Henrissat B."/>
            <person name="Lindahl B."/>
            <person name="Martin F."/>
        </authorList>
    </citation>
    <scope>NUCLEOTIDE SEQUENCE</scope>
    <source>
        <strain evidence="1">JB14</strain>
    </source>
</reference>
<keyword evidence="2" id="KW-1185">Reference proteome</keyword>
<protein>
    <submittedName>
        <fullName evidence="1">Uncharacterized protein</fullName>
    </submittedName>
</protein>
<evidence type="ECO:0000313" key="1">
    <source>
        <dbReference type="EMBL" id="KAE9402194.1"/>
    </source>
</evidence>
<gene>
    <name evidence="1" type="ORF">BT96DRAFT_918391</name>
</gene>
<dbReference type="AlphaFoldDB" id="A0A6A4HZR1"/>
<organism evidence="1 2">
    <name type="scientific">Gymnopus androsaceus JB14</name>
    <dbReference type="NCBI Taxonomy" id="1447944"/>
    <lineage>
        <taxon>Eukaryota</taxon>
        <taxon>Fungi</taxon>
        <taxon>Dikarya</taxon>
        <taxon>Basidiomycota</taxon>
        <taxon>Agaricomycotina</taxon>
        <taxon>Agaricomycetes</taxon>
        <taxon>Agaricomycetidae</taxon>
        <taxon>Agaricales</taxon>
        <taxon>Marasmiineae</taxon>
        <taxon>Omphalotaceae</taxon>
        <taxon>Gymnopus</taxon>
    </lineage>
</organism>
<proteinExistence type="predicted"/>
<sequence>MVTATHMTHTVHPYYMVTVRIPIIASKLQSQSLSFTMNSSTCLQLTEPKTQKLAL</sequence>
<dbReference type="Proteomes" id="UP000799118">
    <property type="component" value="Unassembled WGS sequence"/>
</dbReference>